<protein>
    <submittedName>
        <fullName evidence="2">DUF4065 domain-containing protein</fullName>
    </submittedName>
</protein>
<evidence type="ECO:0000259" key="1">
    <source>
        <dbReference type="Pfam" id="PF13274"/>
    </source>
</evidence>
<dbReference type="Proteomes" id="UP000825701">
    <property type="component" value="Chromosome"/>
</dbReference>
<proteinExistence type="predicted"/>
<gene>
    <name evidence="2" type="ORF">K6K41_20265</name>
</gene>
<name>A0A9E6RDL5_9HYPH</name>
<keyword evidence="3" id="KW-1185">Reference proteome</keyword>
<evidence type="ECO:0000313" key="2">
    <source>
        <dbReference type="EMBL" id="QZN99150.1"/>
    </source>
</evidence>
<dbReference type="AlphaFoldDB" id="A0A9E6RDL5"/>
<organism evidence="2 3">
    <name type="scientific">Chenggangzhangella methanolivorans</name>
    <dbReference type="NCBI Taxonomy" id="1437009"/>
    <lineage>
        <taxon>Bacteria</taxon>
        <taxon>Pseudomonadati</taxon>
        <taxon>Pseudomonadota</taxon>
        <taxon>Alphaproteobacteria</taxon>
        <taxon>Hyphomicrobiales</taxon>
        <taxon>Methylopilaceae</taxon>
        <taxon>Chenggangzhangella</taxon>
    </lineage>
</organism>
<reference evidence="2" key="1">
    <citation type="submission" date="2021-08" db="EMBL/GenBank/DDBJ databases">
        <authorList>
            <person name="Zhang H."/>
            <person name="Xu M."/>
            <person name="Yu Z."/>
            <person name="Yang L."/>
            <person name="Cai Y."/>
        </authorList>
    </citation>
    <scope>NUCLEOTIDE SEQUENCE</scope>
    <source>
        <strain evidence="2">CHL1</strain>
    </source>
</reference>
<feature type="domain" description="Antitoxin SocA-like Panacea" evidence="1">
    <location>
        <begin position="25"/>
        <end position="76"/>
    </location>
</feature>
<dbReference type="RefSeq" id="WP_261402181.1">
    <property type="nucleotide sequence ID" value="NZ_CP081869.1"/>
</dbReference>
<accession>A0A9E6RDL5</accession>
<evidence type="ECO:0000313" key="3">
    <source>
        <dbReference type="Proteomes" id="UP000825701"/>
    </source>
</evidence>
<dbReference type="InterPro" id="IPR025272">
    <property type="entry name" value="SocA_Panacea"/>
</dbReference>
<dbReference type="Pfam" id="PF13274">
    <property type="entry name" value="SocA_Panacea"/>
    <property type="match status" value="1"/>
</dbReference>
<sequence>MTVSALSAARTLGELRDWTLSNLEIQKILYLAHMYHLGRTGQPLINEAFEAWDYGPVVPEVYGRAKGTGSAPIRPSAFSWYVPVMPGTTEFNILKDAADGLKGVRPAISLTLPIGRWRLG</sequence>
<dbReference type="EMBL" id="CP081869">
    <property type="protein sequence ID" value="QZN99150.1"/>
    <property type="molecule type" value="Genomic_DNA"/>
</dbReference>
<dbReference type="KEGG" id="cmet:K6K41_20265"/>